<evidence type="ECO:0000256" key="1">
    <source>
        <dbReference type="ARBA" id="ARBA00010201"/>
    </source>
</evidence>
<keyword evidence="3" id="KW-0030">Aminoacyl-tRNA synthetase</keyword>
<dbReference type="AlphaFoldDB" id="A0A081C1J1"/>
<name>A0A081C1J1_VECG1</name>
<sequence>MDIYQFLEKHGISYERFDHPPVFTCEESSRLCPPMPEYAAKTKNLFLRDKKGRRHFLVTVDEEKQVDVKALEEVLGVQKLSFASAHRLEEHLGLTPGAVTMLGVFNDMQQQRVEVIVDKAVWQAQAVRCHPLVNTSTLIIPHSGIERFFKETGHPVQVLDVPAKNSV</sequence>
<dbReference type="Gene3D" id="3.90.960.10">
    <property type="entry name" value="YbaK/aminoacyl-tRNA synthetase-associated domain"/>
    <property type="match status" value="1"/>
</dbReference>
<proteinExistence type="inferred from homology"/>
<dbReference type="STRING" id="1499967.U27_05420"/>
<keyword evidence="4" id="KW-1185">Reference proteome</keyword>
<dbReference type="InterPro" id="IPR040285">
    <property type="entry name" value="ProX/PRXD1"/>
</dbReference>
<keyword evidence="3" id="KW-0436">Ligase</keyword>
<evidence type="ECO:0000259" key="2">
    <source>
        <dbReference type="Pfam" id="PF04073"/>
    </source>
</evidence>
<dbReference type="PANTHER" id="PTHR31423:SF3">
    <property type="entry name" value="PROLYL-TRNA SYNTHETASE ASSOCIATED DOMAIN-CONTAINING PROTEIN 1-RELATED"/>
    <property type="match status" value="1"/>
</dbReference>
<dbReference type="EMBL" id="DF820467">
    <property type="protein sequence ID" value="GAK58446.1"/>
    <property type="molecule type" value="Genomic_DNA"/>
</dbReference>
<organism evidence="3 4">
    <name type="scientific">Vecturithrix granuli</name>
    <dbReference type="NCBI Taxonomy" id="1499967"/>
    <lineage>
        <taxon>Bacteria</taxon>
        <taxon>Candidatus Moduliflexota</taxon>
        <taxon>Candidatus Vecturitrichia</taxon>
        <taxon>Candidatus Vecturitrichales</taxon>
        <taxon>Candidatus Vecturitrichaceae</taxon>
        <taxon>Candidatus Vecturithrix</taxon>
    </lineage>
</organism>
<dbReference type="eggNOG" id="COG3760">
    <property type="taxonomic scope" value="Bacteria"/>
</dbReference>
<dbReference type="Pfam" id="PF04073">
    <property type="entry name" value="tRNA_edit"/>
    <property type="match status" value="1"/>
</dbReference>
<accession>A0A081C1J1</accession>
<comment type="similarity">
    <text evidence="1">Belongs to the PRORSD1 family.</text>
</comment>
<gene>
    <name evidence="3" type="ORF">U27_05420</name>
</gene>
<reference evidence="3 4" key="1">
    <citation type="journal article" date="2015" name="PeerJ">
        <title>First genomic representation of candidate bacterial phylum KSB3 points to enhanced environmental sensing as a trigger of wastewater bulking.</title>
        <authorList>
            <person name="Sekiguchi Y."/>
            <person name="Ohashi A."/>
            <person name="Parks D.H."/>
            <person name="Yamauchi T."/>
            <person name="Tyson G.W."/>
            <person name="Hugenholtz P."/>
        </authorList>
    </citation>
    <scope>NUCLEOTIDE SEQUENCE [LARGE SCALE GENOMIC DNA]</scope>
</reference>
<dbReference type="SUPFAM" id="SSF55826">
    <property type="entry name" value="YbaK/ProRS associated domain"/>
    <property type="match status" value="1"/>
</dbReference>
<feature type="domain" description="YbaK/aminoacyl-tRNA synthetase-associated" evidence="2">
    <location>
        <begin position="19"/>
        <end position="143"/>
    </location>
</feature>
<evidence type="ECO:0000313" key="4">
    <source>
        <dbReference type="Proteomes" id="UP000030661"/>
    </source>
</evidence>
<dbReference type="PANTHER" id="PTHR31423">
    <property type="entry name" value="YBAK DOMAIN-CONTAINING PROTEIN"/>
    <property type="match status" value="1"/>
</dbReference>
<dbReference type="FunFam" id="3.90.960.10:FF:000005">
    <property type="entry name" value="Putative prolyl-tRNA synthetase"/>
    <property type="match status" value="1"/>
</dbReference>
<dbReference type="Proteomes" id="UP000030661">
    <property type="component" value="Unassembled WGS sequence"/>
</dbReference>
<dbReference type="InterPro" id="IPR007214">
    <property type="entry name" value="YbaK/aa-tRNA-synth-assoc-dom"/>
</dbReference>
<evidence type="ECO:0000313" key="3">
    <source>
        <dbReference type="EMBL" id="GAK58446.1"/>
    </source>
</evidence>
<dbReference type="InterPro" id="IPR036754">
    <property type="entry name" value="YbaK/aa-tRNA-synt-asso_dom_sf"/>
</dbReference>
<dbReference type="GO" id="GO:0002161">
    <property type="term" value="F:aminoacyl-tRNA deacylase activity"/>
    <property type="evidence" value="ECO:0007669"/>
    <property type="project" value="InterPro"/>
</dbReference>
<dbReference type="GO" id="GO:0004812">
    <property type="term" value="F:aminoacyl-tRNA ligase activity"/>
    <property type="evidence" value="ECO:0007669"/>
    <property type="project" value="UniProtKB-KW"/>
</dbReference>
<protein>
    <submittedName>
        <fullName evidence="3">YbaK/prolyl-tRNA synthetase associated region</fullName>
    </submittedName>
</protein>
<dbReference type="HOGENOM" id="CLU_104635_0_0_0"/>
<dbReference type="CDD" id="cd04335">
    <property type="entry name" value="PrdX_deacylase"/>
    <property type="match status" value="1"/>
</dbReference>